<dbReference type="AlphaFoldDB" id="A0A8J7HX61"/>
<accession>A0A8J7HX61</accession>
<gene>
    <name evidence="5" type="ORF">I8752_01895</name>
</gene>
<proteinExistence type="predicted"/>
<dbReference type="SUPFAM" id="SSF51120">
    <property type="entry name" value="beta-Roll"/>
    <property type="match status" value="1"/>
</dbReference>
<protein>
    <submittedName>
        <fullName evidence="5">Type I secretion C-terminal target domain-containing protein</fullName>
    </submittedName>
</protein>
<dbReference type="GO" id="GO:0005615">
    <property type="term" value="C:extracellular space"/>
    <property type="evidence" value="ECO:0007669"/>
    <property type="project" value="InterPro"/>
</dbReference>
<feature type="domain" description="Peptidase M10 serralysin C-terminal" evidence="4">
    <location>
        <begin position="474"/>
        <end position="561"/>
    </location>
</feature>
<dbReference type="Gene3D" id="2.150.10.10">
    <property type="entry name" value="Serralysin-like metalloprotease, C-terminal"/>
    <property type="match status" value="1"/>
</dbReference>
<dbReference type="EMBL" id="JAECZA010000004">
    <property type="protein sequence ID" value="MBH8571799.1"/>
    <property type="molecule type" value="Genomic_DNA"/>
</dbReference>
<dbReference type="NCBIfam" id="TIGR04534">
    <property type="entry name" value="ELWxxDGT_rpt"/>
    <property type="match status" value="2"/>
</dbReference>
<evidence type="ECO:0000256" key="3">
    <source>
        <dbReference type="ARBA" id="ARBA00022737"/>
    </source>
</evidence>
<dbReference type="InterPro" id="IPR019960">
    <property type="entry name" value="T1SS_VCA0849"/>
</dbReference>
<keyword evidence="6" id="KW-1185">Reference proteome</keyword>
<evidence type="ECO:0000259" key="4">
    <source>
        <dbReference type="Pfam" id="PF08548"/>
    </source>
</evidence>
<dbReference type="GO" id="GO:0005509">
    <property type="term" value="F:calcium ion binding"/>
    <property type="evidence" value="ECO:0007669"/>
    <property type="project" value="InterPro"/>
</dbReference>
<dbReference type="RefSeq" id="WP_214430635.1">
    <property type="nucleotide sequence ID" value="NZ_CAWPUQ010000219.1"/>
</dbReference>
<evidence type="ECO:0000313" key="5">
    <source>
        <dbReference type="EMBL" id="MBH8571799.1"/>
    </source>
</evidence>
<evidence type="ECO:0000256" key="1">
    <source>
        <dbReference type="ARBA" id="ARBA00004613"/>
    </source>
</evidence>
<dbReference type="Proteomes" id="UP000662314">
    <property type="component" value="Unassembled WGS sequence"/>
</dbReference>
<evidence type="ECO:0000313" key="6">
    <source>
        <dbReference type="Proteomes" id="UP000662314"/>
    </source>
</evidence>
<name>A0A8J7HX61_9NOST</name>
<comment type="subcellular location">
    <subcellularLocation>
        <location evidence="1">Secreted</location>
    </subcellularLocation>
</comment>
<evidence type="ECO:0000256" key="2">
    <source>
        <dbReference type="ARBA" id="ARBA00022525"/>
    </source>
</evidence>
<sequence>MANTKKSPLLSNSTTSKDYSIELAKPYLVSDIVPGSDGSYPFSLTSVNDTLYFFTSFSLDDPDEVGIRLWKSNGTEAGTVALKDISSFSYRYYEPYDLTNVNDVLYFLTYFSRLWKSDGTSEGTVAIDLPGGYGYPPHLLANINGILYFSASNDDSHDDLWKSDGTKEGTFRLRELYPGDGFIYISSATKMNSTLYFAVGSDNAPPILWKSDGTTAGTVPFKEFTSGNAFYELTTVKNIFYFTRYGELWKSDGTSEGTVEVKDIAASYLRNFNDTLYFLSDPNPNDGIDGDELWKTDGTATGTVLVKDINPGPSGSFAYRSNNFITEVNSTLYFYADDGTHGLELWKSDGTEAGTVLVKDINPGSDSSIVINGNSVQDPLLTGVNGTLYFYADDGTHGGELWKSDGTAEGTVLVEDIKPGAGSSNISDLANVDGTLYFNADDGIHGNELWAIKTDNTINGNGSRDPLTGTAGSDRIVGGTGKKTITGGAGNDEFVYTSIKEVGQRITDFTVGEDKIVLTQLLDSLVSGGYNGSDAIADGYVRLVKGSSANSTILQIDRDGATGNAVFRNFIELDNVTPQAMNNLNNFVF</sequence>
<organism evidence="5 6">
    <name type="scientific">Dendronalium phyllosphericum CENA369</name>
    <dbReference type="NCBI Taxonomy" id="1725256"/>
    <lineage>
        <taxon>Bacteria</taxon>
        <taxon>Bacillati</taxon>
        <taxon>Cyanobacteriota</taxon>
        <taxon>Cyanophyceae</taxon>
        <taxon>Nostocales</taxon>
        <taxon>Nostocaceae</taxon>
        <taxon>Dendronalium</taxon>
        <taxon>Dendronalium phyllosphericum</taxon>
    </lineage>
</organism>
<reference evidence="5 6" key="1">
    <citation type="journal article" date="2021" name="Int. J. Syst. Evol. Microbiol.">
        <title>Amazonocrinis nigriterrae gen. nov., sp. nov., Atlanticothrix silvestris gen. nov., sp. nov. and Dendronalium phyllosphericum gen. nov., sp. nov., nostocacean cyanobacteria from Brazilian environments.</title>
        <authorList>
            <person name="Alvarenga D.O."/>
            <person name="Andreote A.P.D."/>
            <person name="Branco L.H.Z."/>
            <person name="Delbaje E."/>
            <person name="Cruz R.B."/>
            <person name="Varani A.M."/>
            <person name="Fiore M.F."/>
        </authorList>
    </citation>
    <scope>NUCLEOTIDE SEQUENCE [LARGE SCALE GENOMIC DNA]</scope>
    <source>
        <strain evidence="5 6">CENA369</strain>
    </source>
</reference>
<dbReference type="InterPro" id="IPR011049">
    <property type="entry name" value="Serralysin-like_metalloprot_C"/>
</dbReference>
<dbReference type="NCBIfam" id="TIGR03661">
    <property type="entry name" value="T1SS_VCA0849"/>
    <property type="match status" value="1"/>
</dbReference>
<dbReference type="InterPro" id="IPR013858">
    <property type="entry name" value="Peptidase_M10B_C"/>
</dbReference>
<keyword evidence="3" id="KW-0677">Repeat</keyword>
<dbReference type="Pfam" id="PF08548">
    <property type="entry name" value="Peptidase_M10_C"/>
    <property type="match status" value="1"/>
</dbReference>
<keyword evidence="2" id="KW-0964">Secreted</keyword>
<dbReference type="InterPro" id="IPR030916">
    <property type="entry name" value="ELWxxDGT_rpt"/>
</dbReference>
<comment type="caution">
    <text evidence="5">The sequence shown here is derived from an EMBL/GenBank/DDBJ whole genome shotgun (WGS) entry which is preliminary data.</text>
</comment>